<evidence type="ECO:0000313" key="4">
    <source>
        <dbReference type="Proteomes" id="UP000324091"/>
    </source>
</evidence>
<evidence type="ECO:0000256" key="1">
    <source>
        <dbReference type="SAM" id="MobiDB-lite"/>
    </source>
</evidence>
<dbReference type="Pfam" id="PF09004">
    <property type="entry name" value="ALKBH8_N"/>
    <property type="match status" value="1"/>
</dbReference>
<keyword evidence="4" id="KW-1185">Reference proteome</keyword>
<dbReference type="Proteomes" id="UP000324091">
    <property type="component" value="Chromosome 7"/>
</dbReference>
<dbReference type="InterPro" id="IPR015095">
    <property type="entry name" value="AlkB_hom8_N"/>
</dbReference>
<dbReference type="PANTHER" id="PTHR47510:SF3">
    <property type="entry name" value="ENDO_EXONUCLEASE_PHOSPHATASE DOMAIN-CONTAINING PROTEIN"/>
    <property type="match status" value="1"/>
</dbReference>
<dbReference type="EMBL" id="RHFK02000020">
    <property type="protein sequence ID" value="TWW57294.1"/>
    <property type="molecule type" value="Genomic_DNA"/>
</dbReference>
<proteinExistence type="predicted"/>
<feature type="region of interest" description="Disordered" evidence="1">
    <location>
        <begin position="38"/>
        <end position="76"/>
    </location>
</feature>
<feature type="non-terminal residue" evidence="3">
    <location>
        <position position="1"/>
    </location>
</feature>
<organism evidence="3 4">
    <name type="scientific">Takifugu flavidus</name>
    <name type="common">sansaifugu</name>
    <dbReference type="NCBI Taxonomy" id="433684"/>
    <lineage>
        <taxon>Eukaryota</taxon>
        <taxon>Metazoa</taxon>
        <taxon>Chordata</taxon>
        <taxon>Craniata</taxon>
        <taxon>Vertebrata</taxon>
        <taxon>Euteleostomi</taxon>
        <taxon>Actinopterygii</taxon>
        <taxon>Neopterygii</taxon>
        <taxon>Teleostei</taxon>
        <taxon>Neoteleostei</taxon>
        <taxon>Acanthomorphata</taxon>
        <taxon>Eupercaria</taxon>
        <taxon>Tetraodontiformes</taxon>
        <taxon>Tetradontoidea</taxon>
        <taxon>Tetraodontidae</taxon>
        <taxon>Takifugu</taxon>
    </lineage>
</organism>
<name>A0A5C6MPS3_9TELE</name>
<comment type="caution">
    <text evidence="3">The sequence shown here is derived from an EMBL/GenBank/DDBJ whole genome shotgun (WGS) entry which is preliminary data.</text>
</comment>
<gene>
    <name evidence="3" type="ORF">D4764_07G0000130</name>
</gene>
<reference evidence="3 4" key="1">
    <citation type="submission" date="2019-04" db="EMBL/GenBank/DDBJ databases">
        <title>Chromosome genome assembly for Takifugu flavidus.</title>
        <authorList>
            <person name="Xiao S."/>
        </authorList>
    </citation>
    <scope>NUCLEOTIDE SEQUENCE [LARGE SCALE GENOMIC DNA]</scope>
    <source>
        <strain evidence="3">HTHZ2018</strain>
        <tissue evidence="3">Muscle</tissue>
    </source>
</reference>
<sequence>EAPGRHHGQVPEPPKLTPFDVEKQLFYSELLLDVRASHPISKSPPNVDGHRPQATTQRGNAHGTLLPSPPPTLSSDQVNRALRKINPHKANGQDNVPGQALRACGNKLADALNSIFNLSFSLSIVPLCFKSTPIVLLSKKNPPTCMNNYRPAALTPIIMKCFERVVLTHIQSSIPDTTDPLQCAYRPNSSILYPVHPQLCHFPQGQHRAQQQLYFMRRLRKFGMSQEILSNFYSGIVESILTSYITGIYHRRVRSRAASILKDPTHPLFTILPSDGRRLRSIRTKTSRYTNSFFPSAIRLLNTK</sequence>
<dbReference type="GO" id="GO:0008168">
    <property type="term" value="F:methyltransferase activity"/>
    <property type="evidence" value="ECO:0007669"/>
    <property type="project" value="InterPro"/>
</dbReference>
<protein>
    <recommendedName>
        <fullName evidence="2">Alkylated DNA repair protein AlkB homologue 8 N-terminal domain-containing protein</fullName>
    </recommendedName>
</protein>
<feature type="domain" description="Alkylated DNA repair protein AlkB homologue 8 N-terminal" evidence="2">
    <location>
        <begin position="208"/>
        <end position="239"/>
    </location>
</feature>
<dbReference type="GO" id="GO:0016706">
    <property type="term" value="F:2-oxoglutarate-dependent dioxygenase activity"/>
    <property type="evidence" value="ECO:0007669"/>
    <property type="project" value="InterPro"/>
</dbReference>
<dbReference type="AlphaFoldDB" id="A0A5C6MPS3"/>
<evidence type="ECO:0000259" key="2">
    <source>
        <dbReference type="Pfam" id="PF09004"/>
    </source>
</evidence>
<dbReference type="PANTHER" id="PTHR47510">
    <property type="entry name" value="REVERSE TRANSCRIPTASE DOMAIN-CONTAINING PROTEIN"/>
    <property type="match status" value="1"/>
</dbReference>
<accession>A0A5C6MPS3</accession>
<evidence type="ECO:0000313" key="3">
    <source>
        <dbReference type="EMBL" id="TWW57294.1"/>
    </source>
</evidence>